<comment type="caution">
    <text evidence="3">The sequence shown here is derived from an EMBL/GenBank/DDBJ whole genome shotgun (WGS) entry which is preliminary data.</text>
</comment>
<proteinExistence type="predicted"/>
<dbReference type="InterPro" id="IPR012337">
    <property type="entry name" value="RNaseH-like_sf"/>
</dbReference>
<feature type="region of interest" description="Disordered" evidence="1">
    <location>
        <begin position="1"/>
        <end position="78"/>
    </location>
</feature>
<accession>A0A8S3PN02</accession>
<reference evidence="3" key="1">
    <citation type="submission" date="2021-03" db="EMBL/GenBank/DDBJ databases">
        <authorList>
            <person name="Bekaert M."/>
        </authorList>
    </citation>
    <scope>NUCLEOTIDE SEQUENCE</scope>
</reference>
<evidence type="ECO:0000259" key="2">
    <source>
        <dbReference type="SMART" id="SM00597"/>
    </source>
</evidence>
<evidence type="ECO:0000256" key="1">
    <source>
        <dbReference type="SAM" id="MobiDB-lite"/>
    </source>
</evidence>
<dbReference type="OrthoDB" id="10029684at2759"/>
<keyword evidence="4" id="KW-1185">Reference proteome</keyword>
<name>A0A8S3PN02_MYTED</name>
<evidence type="ECO:0000313" key="4">
    <source>
        <dbReference type="Proteomes" id="UP000683360"/>
    </source>
</evidence>
<dbReference type="Proteomes" id="UP000683360">
    <property type="component" value="Unassembled WGS sequence"/>
</dbReference>
<gene>
    <name evidence="3" type="ORF">MEDL_656</name>
</gene>
<dbReference type="PANTHER" id="PTHR45749">
    <property type="match status" value="1"/>
</dbReference>
<evidence type="ECO:0000313" key="3">
    <source>
        <dbReference type="EMBL" id="CAG2185036.1"/>
    </source>
</evidence>
<dbReference type="InterPro" id="IPR006580">
    <property type="entry name" value="Znf_TTF"/>
</dbReference>
<protein>
    <recommendedName>
        <fullName evidence="2">TTF-type domain-containing protein</fullName>
    </recommendedName>
</protein>
<sequence length="777" mass="88472">MQKKIFSYFKPNPNSSDSRSEGTGSDEHTSTKIDDSRSEGTGSDHEHTSTKIDDSSTPSITDVDSPSSSNHPPYPDIGNITIECSQQDRVKLDLLTNSSWEHVAKYKFPLRTIRNVNRSLQWSWLEKYPWMRYSVVNDAVYCAPCVLFGPQRQDTKEKTFSLSSPDTDWGNLSRCVSRHINDKSKHHDNVLAATEFLRIKTGEKSDILESMSESFNARIKRNREVLSCIIDAILLCGKQNLAIRGHEEKHSNFVALLHMRAKDNIVLADHLAFADPQKKYTSPDIQNELIELCADQIISTLVQDCNDSKYFGFMSDEATDCSTKEQASICVRFFDKTTKSIREEFLGFAEASRTTGEALAELFLEQLELKGIDVDHMRAQGYDGAANMSGIHKGVQSRIKERIPGASYIHCKAHNLNLSIVHASEEPLIRNLMNTVQAIAFAFDYSAKRVLFFKESLEQNAVVREEMDRRQKLKTLCETRWASRSESLYTFLTAFKVIVDSLENLEQHGDSKARSYACSIKKFDFIITMVAAQSILQPLVPLSEMLQRKSVDLIEAVSESKVVIEQLNRKRNSIEAWDELFQKAVQVADTVEEVPAMPRAAGRQRHRVNVPAETPNWFPTKIGFSAQYLIPTKLDGINQEVINTLFETFRDDLDINNVAQFREEVERWIVRWDIAADPKPSTLSETLPVTNSDLYPNIYICLLILVTMPVTTATAERSFSVMRRVKTYVRSTMHTERLSGLSILHAYKHWEIDTEKVIDTFAVKKKRRLGFLFSDQN</sequence>
<feature type="compositionally biased region" description="Polar residues" evidence="1">
    <location>
        <begin position="55"/>
        <end position="71"/>
    </location>
</feature>
<dbReference type="Pfam" id="PF05699">
    <property type="entry name" value="Dimer_Tnp_hAT"/>
    <property type="match status" value="1"/>
</dbReference>
<feature type="domain" description="TTF-type" evidence="2">
    <location>
        <begin position="116"/>
        <end position="209"/>
    </location>
</feature>
<feature type="compositionally biased region" description="Polar residues" evidence="1">
    <location>
        <begin position="12"/>
        <end position="23"/>
    </location>
</feature>
<dbReference type="AlphaFoldDB" id="A0A8S3PN02"/>
<dbReference type="InterPro" id="IPR025398">
    <property type="entry name" value="DUF4371"/>
</dbReference>
<feature type="compositionally biased region" description="Basic and acidic residues" evidence="1">
    <location>
        <begin position="25"/>
        <end position="54"/>
    </location>
</feature>
<dbReference type="SUPFAM" id="SSF53098">
    <property type="entry name" value="Ribonuclease H-like"/>
    <property type="match status" value="1"/>
</dbReference>
<dbReference type="InterPro" id="IPR008906">
    <property type="entry name" value="HATC_C_dom"/>
</dbReference>
<dbReference type="Pfam" id="PF14291">
    <property type="entry name" value="DUF4371"/>
    <property type="match status" value="1"/>
</dbReference>
<dbReference type="SMART" id="SM00597">
    <property type="entry name" value="ZnF_TTF"/>
    <property type="match status" value="1"/>
</dbReference>
<dbReference type="EMBL" id="CAJPWZ010000058">
    <property type="protein sequence ID" value="CAG2185036.1"/>
    <property type="molecule type" value="Genomic_DNA"/>
</dbReference>
<dbReference type="GO" id="GO:0046983">
    <property type="term" value="F:protein dimerization activity"/>
    <property type="evidence" value="ECO:0007669"/>
    <property type="project" value="InterPro"/>
</dbReference>
<dbReference type="PANTHER" id="PTHR45749:SF21">
    <property type="entry name" value="DUF4371 DOMAIN-CONTAINING PROTEIN"/>
    <property type="match status" value="1"/>
</dbReference>
<organism evidence="3 4">
    <name type="scientific">Mytilus edulis</name>
    <name type="common">Blue mussel</name>
    <dbReference type="NCBI Taxonomy" id="6550"/>
    <lineage>
        <taxon>Eukaryota</taxon>
        <taxon>Metazoa</taxon>
        <taxon>Spiralia</taxon>
        <taxon>Lophotrochozoa</taxon>
        <taxon>Mollusca</taxon>
        <taxon>Bivalvia</taxon>
        <taxon>Autobranchia</taxon>
        <taxon>Pteriomorphia</taxon>
        <taxon>Mytilida</taxon>
        <taxon>Mytiloidea</taxon>
        <taxon>Mytilidae</taxon>
        <taxon>Mytilinae</taxon>
        <taxon>Mytilus</taxon>
    </lineage>
</organism>